<dbReference type="GO" id="GO:0043565">
    <property type="term" value="F:sequence-specific DNA binding"/>
    <property type="evidence" value="ECO:0007669"/>
    <property type="project" value="InterPro"/>
</dbReference>
<dbReference type="SMART" id="SM00344">
    <property type="entry name" value="HTH_ASNC"/>
    <property type="match status" value="1"/>
</dbReference>
<dbReference type="PANTHER" id="PTHR30154">
    <property type="entry name" value="LEUCINE-RESPONSIVE REGULATORY PROTEIN"/>
    <property type="match status" value="1"/>
</dbReference>
<dbReference type="EMBL" id="JACIET010000002">
    <property type="protein sequence ID" value="MBB4013906.1"/>
    <property type="molecule type" value="Genomic_DNA"/>
</dbReference>
<comment type="caution">
    <text evidence="6">The sequence shown here is derived from an EMBL/GenBank/DDBJ whole genome shotgun (WGS) entry which is preliminary data.</text>
</comment>
<keyword evidence="7" id="KW-1185">Reference proteome</keyword>
<dbReference type="SUPFAM" id="SSF54909">
    <property type="entry name" value="Dimeric alpha+beta barrel"/>
    <property type="match status" value="1"/>
</dbReference>
<dbReference type="Proteomes" id="UP000561045">
    <property type="component" value="Unassembled WGS sequence"/>
</dbReference>
<dbReference type="InterPro" id="IPR019887">
    <property type="entry name" value="Tscrpt_reg_AsnC/Lrp_C"/>
</dbReference>
<keyword evidence="2" id="KW-0238">DNA-binding</keyword>
<dbReference type="AlphaFoldDB" id="A0A840BSW3"/>
<evidence type="ECO:0000313" key="6">
    <source>
        <dbReference type="EMBL" id="MBB4013906.1"/>
    </source>
</evidence>
<evidence type="ECO:0000256" key="1">
    <source>
        <dbReference type="ARBA" id="ARBA00023015"/>
    </source>
</evidence>
<dbReference type="InterPro" id="IPR036390">
    <property type="entry name" value="WH_DNA-bd_sf"/>
</dbReference>
<dbReference type="InterPro" id="IPR036388">
    <property type="entry name" value="WH-like_DNA-bd_sf"/>
</dbReference>
<dbReference type="PRINTS" id="PR00033">
    <property type="entry name" value="HTHASNC"/>
</dbReference>
<dbReference type="InterPro" id="IPR011008">
    <property type="entry name" value="Dimeric_a/b-barrel"/>
</dbReference>
<evidence type="ECO:0000259" key="5">
    <source>
        <dbReference type="PROSITE" id="PS50956"/>
    </source>
</evidence>
<dbReference type="Gene3D" id="3.30.70.920">
    <property type="match status" value="1"/>
</dbReference>
<reference evidence="6 7" key="1">
    <citation type="submission" date="2020-08" db="EMBL/GenBank/DDBJ databases">
        <title>Genomic Encyclopedia of Type Strains, Phase IV (KMG-IV): sequencing the most valuable type-strain genomes for metagenomic binning, comparative biology and taxonomic classification.</title>
        <authorList>
            <person name="Goeker M."/>
        </authorList>
    </citation>
    <scope>NUCLEOTIDE SEQUENCE [LARGE SCALE GENOMIC DNA]</scope>
    <source>
        <strain evidence="6 7">DSM 106739</strain>
    </source>
</reference>
<dbReference type="PROSITE" id="PS50956">
    <property type="entry name" value="HTH_ASNC_2"/>
    <property type="match status" value="1"/>
</dbReference>
<dbReference type="SUPFAM" id="SSF46785">
    <property type="entry name" value="Winged helix' DNA-binding domain"/>
    <property type="match status" value="1"/>
</dbReference>
<evidence type="ECO:0000256" key="3">
    <source>
        <dbReference type="ARBA" id="ARBA00023159"/>
    </source>
</evidence>
<dbReference type="InterPro" id="IPR011991">
    <property type="entry name" value="ArsR-like_HTH"/>
</dbReference>
<dbReference type="InterPro" id="IPR019888">
    <property type="entry name" value="Tscrpt_reg_AsnC-like"/>
</dbReference>
<keyword evidence="4" id="KW-0804">Transcription</keyword>
<evidence type="ECO:0000256" key="2">
    <source>
        <dbReference type="ARBA" id="ARBA00023125"/>
    </source>
</evidence>
<name>A0A840BSW3_9RHOO</name>
<evidence type="ECO:0000256" key="4">
    <source>
        <dbReference type="ARBA" id="ARBA00023163"/>
    </source>
</evidence>
<dbReference type="FunFam" id="1.10.10.10:FF:000186">
    <property type="entry name" value="AsnC family transcriptional regulator"/>
    <property type="match status" value="1"/>
</dbReference>
<dbReference type="CDD" id="cd00090">
    <property type="entry name" value="HTH_ARSR"/>
    <property type="match status" value="1"/>
</dbReference>
<organism evidence="6 7">
    <name type="scientific">Niveibacterium umoris</name>
    <dbReference type="NCBI Taxonomy" id="1193620"/>
    <lineage>
        <taxon>Bacteria</taxon>
        <taxon>Pseudomonadati</taxon>
        <taxon>Pseudomonadota</taxon>
        <taxon>Betaproteobacteria</taxon>
        <taxon>Rhodocyclales</taxon>
        <taxon>Rhodocyclaceae</taxon>
        <taxon>Niveibacterium</taxon>
    </lineage>
</organism>
<dbReference type="GO" id="GO:0043200">
    <property type="term" value="P:response to amino acid"/>
    <property type="evidence" value="ECO:0007669"/>
    <property type="project" value="TreeGrafter"/>
</dbReference>
<protein>
    <submittedName>
        <fullName evidence="6">Lrp/AsnC family leucine-responsive transcriptional regulator</fullName>
    </submittedName>
</protein>
<dbReference type="GO" id="GO:0006355">
    <property type="term" value="P:regulation of DNA-templated transcription"/>
    <property type="evidence" value="ECO:0007669"/>
    <property type="project" value="UniProtKB-ARBA"/>
</dbReference>
<dbReference type="InterPro" id="IPR000485">
    <property type="entry name" value="AsnC-type_HTH_dom"/>
</dbReference>
<gene>
    <name evidence="6" type="ORF">GGR36_003252</name>
</gene>
<dbReference type="Pfam" id="PF01037">
    <property type="entry name" value="AsnC_trans_reg"/>
    <property type="match status" value="1"/>
</dbReference>
<accession>A0A840BSW3</accession>
<proteinExistence type="predicted"/>
<keyword evidence="1" id="KW-0805">Transcription regulation</keyword>
<sequence>MSVQPEDRASPRETGKMRALDKIDRKILDVLQQDGRITMTELAERIGLSTTPIAERVKRLEREKVITGYYARVDPKALGLNLLVFVEIRLTSKSGEIFDQVKRALEWMPEVMECHLVSGDYDYLIKARITEMADYRRLLGQVLNRLPAAAESRSYVVMEELKETLYLPTA</sequence>
<dbReference type="GO" id="GO:0005829">
    <property type="term" value="C:cytosol"/>
    <property type="evidence" value="ECO:0007669"/>
    <property type="project" value="TreeGrafter"/>
</dbReference>
<evidence type="ECO:0000313" key="7">
    <source>
        <dbReference type="Proteomes" id="UP000561045"/>
    </source>
</evidence>
<keyword evidence="3" id="KW-0010">Activator</keyword>
<dbReference type="Pfam" id="PF13412">
    <property type="entry name" value="HTH_24"/>
    <property type="match status" value="1"/>
</dbReference>
<feature type="domain" description="HTH asnC-type" evidence="5">
    <location>
        <begin position="20"/>
        <end position="81"/>
    </location>
</feature>
<dbReference type="PANTHER" id="PTHR30154:SF0">
    <property type="entry name" value="LEUCINE-RESPONSIVE REGULATORY PROTEIN"/>
    <property type="match status" value="1"/>
</dbReference>
<dbReference type="Gene3D" id="1.10.10.10">
    <property type="entry name" value="Winged helix-like DNA-binding domain superfamily/Winged helix DNA-binding domain"/>
    <property type="match status" value="1"/>
</dbReference>